<dbReference type="PANTHER" id="PTHR43702">
    <property type="entry name" value="L-FUCOSE-PROTON SYMPORTER"/>
    <property type="match status" value="1"/>
</dbReference>
<evidence type="ECO:0000256" key="1">
    <source>
        <dbReference type="ARBA" id="ARBA00003321"/>
    </source>
</evidence>
<keyword evidence="9 11" id="KW-1133">Transmembrane helix</keyword>
<comment type="caution">
    <text evidence="12">The sequence shown here is derived from an EMBL/GenBank/DDBJ whole genome shotgun (WGS) entry which is preliminary data.</text>
</comment>
<evidence type="ECO:0000256" key="2">
    <source>
        <dbReference type="ARBA" id="ARBA00004429"/>
    </source>
</evidence>
<feature type="transmembrane region" description="Helical" evidence="11">
    <location>
        <begin position="309"/>
        <end position="330"/>
    </location>
</feature>
<keyword evidence="13" id="KW-1185">Reference proteome</keyword>
<feature type="transmembrane region" description="Helical" evidence="11">
    <location>
        <begin position="144"/>
        <end position="167"/>
    </location>
</feature>
<evidence type="ECO:0000256" key="8">
    <source>
        <dbReference type="ARBA" id="ARBA00022692"/>
    </source>
</evidence>
<evidence type="ECO:0000256" key="4">
    <source>
        <dbReference type="ARBA" id="ARBA00022448"/>
    </source>
</evidence>
<dbReference type="InterPro" id="IPR005275">
    <property type="entry name" value="Lfuc_symporter_FucP"/>
</dbReference>
<evidence type="ECO:0000256" key="3">
    <source>
        <dbReference type="ARBA" id="ARBA00009120"/>
    </source>
</evidence>
<name>A0ABT6REK4_9BACT</name>
<dbReference type="EMBL" id="JASBRG010000007">
    <property type="protein sequence ID" value="MDI3321008.1"/>
    <property type="molecule type" value="Genomic_DNA"/>
</dbReference>
<keyword evidence="6" id="KW-0997">Cell inner membrane</keyword>
<feature type="transmembrane region" description="Helical" evidence="11">
    <location>
        <begin position="198"/>
        <end position="219"/>
    </location>
</feature>
<accession>A0ABT6REK4</accession>
<feature type="transmembrane region" description="Helical" evidence="11">
    <location>
        <begin position="240"/>
        <end position="263"/>
    </location>
</feature>
<dbReference type="InterPro" id="IPR036259">
    <property type="entry name" value="MFS_trans_sf"/>
</dbReference>
<feature type="transmembrane region" description="Helical" evidence="11">
    <location>
        <begin position="105"/>
        <end position="123"/>
    </location>
</feature>
<proteinExistence type="inferred from homology"/>
<evidence type="ECO:0000313" key="12">
    <source>
        <dbReference type="EMBL" id="MDI3321008.1"/>
    </source>
</evidence>
<dbReference type="Proteomes" id="UP001226434">
    <property type="component" value="Unassembled WGS sequence"/>
</dbReference>
<gene>
    <name evidence="12" type="primary">fucP</name>
    <name evidence="12" type="ORF">QJ048_14545</name>
</gene>
<evidence type="ECO:0000313" key="13">
    <source>
        <dbReference type="Proteomes" id="UP001226434"/>
    </source>
</evidence>
<feature type="transmembrane region" description="Helical" evidence="11">
    <location>
        <begin position="392"/>
        <end position="410"/>
    </location>
</feature>
<dbReference type="InterPro" id="IPR050375">
    <property type="entry name" value="MFS_TsgA-like"/>
</dbReference>
<sequence length="432" mass="46972">MDNHLPGIKKEKYIVPFIIVMTLMLLWNMCRNINDVLIPHLKRACRLTDVQSTFIQSAFFGAYFLLALPAGLYIRRKGYKAGMVAGLVIACVGACLFYPAAQTRYYPLFLGALFIMAAGFTFLETAATPYVAKLGAPEGASSRLSLSAAIGSCGAASAPYIASLLLLHKKDVSAEEINAYAPEQLNQFLTNEASLVKLPYIALAVLFLLAAICILFTKLPTIQENADEQYKFKNVFRYKHAYLGALAVFAYVGAEVGIVSFFIRYAKSMNLEGLGERKAALFITLFMLLVLAGRLSGSWLLKRAPAQRMLLISAGGACVCVALAIVAPGYYSLCLLALVGLFTSVMYPLIFTLSIKDLGAYTKAASSLLIMGIVGGAVVPPLMGILSDRGDIRLAYLFSAACYVYVIYYARKGSRIIHKKPQTISVESLEVV</sequence>
<evidence type="ECO:0000256" key="10">
    <source>
        <dbReference type="ARBA" id="ARBA00023136"/>
    </source>
</evidence>
<feature type="transmembrane region" description="Helical" evidence="11">
    <location>
        <begin position="81"/>
        <end position="99"/>
    </location>
</feature>
<evidence type="ECO:0000256" key="6">
    <source>
        <dbReference type="ARBA" id="ARBA00022519"/>
    </source>
</evidence>
<evidence type="ECO:0000256" key="5">
    <source>
        <dbReference type="ARBA" id="ARBA00022475"/>
    </source>
</evidence>
<feature type="transmembrane region" description="Helical" evidence="11">
    <location>
        <begin position="12"/>
        <end position="34"/>
    </location>
</feature>
<comment type="subcellular location">
    <subcellularLocation>
        <location evidence="2">Cell inner membrane</location>
        <topology evidence="2">Multi-pass membrane protein</topology>
    </subcellularLocation>
</comment>
<dbReference type="Pfam" id="PF07690">
    <property type="entry name" value="MFS_1"/>
    <property type="match status" value="1"/>
</dbReference>
<keyword evidence="5" id="KW-1003">Cell membrane</keyword>
<dbReference type="Gene3D" id="1.20.1250.20">
    <property type="entry name" value="MFS general substrate transporter like domains"/>
    <property type="match status" value="2"/>
</dbReference>
<evidence type="ECO:0000256" key="9">
    <source>
        <dbReference type="ARBA" id="ARBA00022989"/>
    </source>
</evidence>
<dbReference type="NCBIfam" id="TIGR00885">
    <property type="entry name" value="fucP"/>
    <property type="match status" value="1"/>
</dbReference>
<comment type="function">
    <text evidence="1">Intake of glucose and galactose.</text>
</comment>
<protein>
    <submittedName>
        <fullName evidence="12">L-fucose:H+ symporter permease</fullName>
    </submittedName>
</protein>
<reference evidence="12 13" key="1">
    <citation type="submission" date="2023-05" db="EMBL/GenBank/DDBJ databases">
        <title>Genome sequence of Pinibacter sp. MAH-24.</title>
        <authorList>
            <person name="Huq M.A."/>
        </authorList>
    </citation>
    <scope>NUCLEOTIDE SEQUENCE [LARGE SCALE GENOMIC DNA]</scope>
    <source>
        <strain evidence="12 13">MAH-24</strain>
    </source>
</reference>
<keyword evidence="7" id="KW-0762">Sugar transport</keyword>
<dbReference type="InterPro" id="IPR011701">
    <property type="entry name" value="MFS"/>
</dbReference>
<feature type="transmembrane region" description="Helical" evidence="11">
    <location>
        <begin position="336"/>
        <end position="355"/>
    </location>
</feature>
<organism evidence="12 13">
    <name type="scientific">Pinibacter soli</name>
    <dbReference type="NCBI Taxonomy" id="3044211"/>
    <lineage>
        <taxon>Bacteria</taxon>
        <taxon>Pseudomonadati</taxon>
        <taxon>Bacteroidota</taxon>
        <taxon>Chitinophagia</taxon>
        <taxon>Chitinophagales</taxon>
        <taxon>Chitinophagaceae</taxon>
        <taxon>Pinibacter</taxon>
    </lineage>
</organism>
<feature type="transmembrane region" description="Helical" evidence="11">
    <location>
        <begin position="367"/>
        <end position="386"/>
    </location>
</feature>
<feature type="transmembrane region" description="Helical" evidence="11">
    <location>
        <begin position="54"/>
        <end position="74"/>
    </location>
</feature>
<dbReference type="CDD" id="cd17394">
    <property type="entry name" value="MFS_FucP_like"/>
    <property type="match status" value="1"/>
</dbReference>
<keyword evidence="4" id="KW-0813">Transport</keyword>
<keyword evidence="10 11" id="KW-0472">Membrane</keyword>
<dbReference type="SUPFAM" id="SSF103473">
    <property type="entry name" value="MFS general substrate transporter"/>
    <property type="match status" value="1"/>
</dbReference>
<dbReference type="NCBIfam" id="TIGR01272">
    <property type="entry name" value="gluP"/>
    <property type="match status" value="1"/>
</dbReference>
<keyword evidence="8 11" id="KW-0812">Transmembrane</keyword>
<dbReference type="RefSeq" id="WP_282335111.1">
    <property type="nucleotide sequence ID" value="NZ_JASBRG010000007.1"/>
</dbReference>
<evidence type="ECO:0000256" key="7">
    <source>
        <dbReference type="ARBA" id="ARBA00022597"/>
    </source>
</evidence>
<dbReference type="PANTHER" id="PTHR43702:SF3">
    <property type="entry name" value="PROTEIN TSGA"/>
    <property type="match status" value="1"/>
</dbReference>
<feature type="transmembrane region" description="Helical" evidence="11">
    <location>
        <begin position="279"/>
        <end position="297"/>
    </location>
</feature>
<dbReference type="InterPro" id="IPR005964">
    <property type="entry name" value="Glc/Gal_transptr_bac"/>
</dbReference>
<comment type="similarity">
    <text evidence="3">Belongs to the major facilitator superfamily. FHS transporter (TC 2.A.1.7) family.</text>
</comment>
<evidence type="ECO:0000256" key="11">
    <source>
        <dbReference type="SAM" id="Phobius"/>
    </source>
</evidence>